<evidence type="ECO:0000256" key="5">
    <source>
        <dbReference type="ARBA" id="ARBA00022840"/>
    </source>
</evidence>
<comment type="catalytic activity">
    <reaction evidence="8">
        <text>tRNA(His) + L-histidine + ATP = L-histidyl-tRNA(His) + AMP + diphosphate + H(+)</text>
        <dbReference type="Rhea" id="RHEA:17313"/>
        <dbReference type="Rhea" id="RHEA-COMP:9665"/>
        <dbReference type="Rhea" id="RHEA-COMP:9689"/>
        <dbReference type="ChEBI" id="CHEBI:15378"/>
        <dbReference type="ChEBI" id="CHEBI:30616"/>
        <dbReference type="ChEBI" id="CHEBI:33019"/>
        <dbReference type="ChEBI" id="CHEBI:57595"/>
        <dbReference type="ChEBI" id="CHEBI:78442"/>
        <dbReference type="ChEBI" id="CHEBI:78527"/>
        <dbReference type="ChEBI" id="CHEBI:456215"/>
        <dbReference type="EC" id="6.1.1.21"/>
    </reaction>
</comment>
<keyword evidence="7" id="KW-0030">Aminoacyl-tRNA synthetase</keyword>
<dbReference type="InterPro" id="IPR041715">
    <property type="entry name" value="HisRS-like_core"/>
</dbReference>
<dbReference type="PROSITE" id="PS50862">
    <property type="entry name" value="AA_TRNA_LIGASE_II"/>
    <property type="match status" value="1"/>
</dbReference>
<accession>A0ABR1HDY8</accession>
<comment type="caution">
    <text evidence="14">The sequence shown here is derived from an EMBL/GenBank/DDBJ whole genome shotgun (WGS) entry which is preliminary data.</text>
</comment>
<name>A0ABR1HDY8_9HYPO</name>
<gene>
    <name evidence="14" type="ORF">QQX98_003335</name>
</gene>
<dbReference type="SUPFAM" id="SSF52954">
    <property type="entry name" value="Class II aaRS ABD-related"/>
    <property type="match status" value="1"/>
</dbReference>
<feature type="active site" evidence="10">
    <location>
        <position position="289"/>
    </location>
</feature>
<keyword evidence="3" id="KW-0436">Ligase</keyword>
<keyword evidence="6" id="KW-0648">Protein biosynthesis</keyword>
<dbReference type="Pfam" id="PF03129">
    <property type="entry name" value="HGTP_anticodon"/>
    <property type="match status" value="1"/>
</dbReference>
<evidence type="ECO:0000256" key="7">
    <source>
        <dbReference type="ARBA" id="ARBA00023146"/>
    </source>
</evidence>
<comment type="similarity">
    <text evidence="1">Belongs to the class-II aminoacyl-tRNA synthetase family.</text>
</comment>
<dbReference type="SUPFAM" id="SSF55681">
    <property type="entry name" value="Class II aaRS and biotin synthetases"/>
    <property type="match status" value="1"/>
</dbReference>
<protein>
    <recommendedName>
        <fullName evidence="2">histidine--tRNA ligase</fullName>
        <ecNumber evidence="2">6.1.1.21</ecNumber>
    </recommendedName>
</protein>
<dbReference type="InterPro" id="IPR041175">
    <property type="entry name" value="VLRF1/Vms1"/>
</dbReference>
<feature type="domain" description="VLRF1" evidence="13">
    <location>
        <begin position="232"/>
        <end position="389"/>
    </location>
</feature>
<dbReference type="EC" id="6.1.1.21" evidence="2"/>
<dbReference type="PANTHER" id="PTHR11476">
    <property type="entry name" value="HISTIDYL-TRNA SYNTHETASE"/>
    <property type="match status" value="1"/>
</dbReference>
<evidence type="ECO:0000256" key="10">
    <source>
        <dbReference type="PROSITE-ProRule" id="PRU01389"/>
    </source>
</evidence>
<dbReference type="InterPro" id="IPR036621">
    <property type="entry name" value="Anticodon-bd_dom_sf"/>
</dbReference>
<dbReference type="Pfam" id="PF13393">
    <property type="entry name" value="tRNA-synt_His"/>
    <property type="match status" value="1"/>
</dbReference>
<dbReference type="PROSITE" id="PS00028">
    <property type="entry name" value="ZINC_FINGER_C2H2_1"/>
    <property type="match status" value="1"/>
</dbReference>
<comment type="similarity">
    <text evidence="10">Belongs to the ANKZF1/VMS1 family.</text>
</comment>
<dbReference type="PROSITE" id="PS52044">
    <property type="entry name" value="VLRF1"/>
    <property type="match status" value="1"/>
</dbReference>
<evidence type="ECO:0000256" key="11">
    <source>
        <dbReference type="SAM" id="MobiDB-lite"/>
    </source>
</evidence>
<evidence type="ECO:0000256" key="9">
    <source>
        <dbReference type="PROSITE-ProRule" id="PRU00023"/>
    </source>
</evidence>
<feature type="compositionally biased region" description="Acidic residues" evidence="11">
    <location>
        <begin position="120"/>
        <end position="131"/>
    </location>
</feature>
<keyword evidence="15" id="KW-1185">Reference proteome</keyword>
<dbReference type="Pfam" id="PF13857">
    <property type="entry name" value="Ank_5"/>
    <property type="match status" value="1"/>
</dbReference>
<sequence length="1074" mass="119880">MSKSNDDLLRRPLYFYDLPPEVLNTLTLKSGTDTESITTLEPTAPSPADSSAASEINLVGTQACSLCGLTFTTLLDQRGHLKSDLHHYNLKQKLRGQKPVSEVEFEKLVGNLDESLSGSDSDDSEDEEEDGRQDSTLTALLKRQAKLADKRDGPDEDEDESAGRKSRGKPPLIWFSSPALPENNYFGMYRAILTGDEQRNSDLVDVLKKKQVAPIAMPKIPKEGAIPEFAYKGPHIFLCMIGGGHFAAMVVSLAPRPSKGGTTMNREATVLAHKTFHRYTTRRKQGGSQSANDNSKGTAHSAGSSLRRYNEQALVDDVRTLLQEWKGLLDTSELQFIRATGSTNRRTLFGPYDGQVLKHNDARLRGFPFSTRRATQKELMRSFIELTRLKVREIDPVKEKEPETTSTPKKAVESKPAKPKLSEEEETALLHTSQLQAFTRRSKLPALLSYLKNNTLSPDFEFQPPEQNYHAPRPLHLAAAQNAAPLVLGLLARGGADPTLKNNEGKTPFELAGDRSTRDAFRVGRSELGEAKWSWDEARVPPPMTKAEAGERDEREKKEADIKEADRRRAEEERLRSEGPKVPESRRPKGTTLATSMTKTPQERREAEAHFYFHNTVSNYIFPTHFAIYENMATKDSTNTRQSAQLKTPKGTRDWVGRDLFLRDHIFKTISDVLERHGGIPLDTPVFELRDILSEKYGEDSLLIYDLKDQGGEACSLRYDLTVPFARWLAMRTDVQHIKRYQIAKVYRRDQPAISRGRLREFYQCDFDIAGVYDPMIPDAEILRIITEVFEAFEMGITIKLNHRSVLDGLFAEMLEKGLSAEIADRVGGFVRRCGGMHEMLGNLSSDAELSANESVAKGVADMKLLASYLEAMGVIDKVSFDLSLARGLDYYTGLIYEVIPDQNNQPTQVGSIAAGGRYDGLVGMYGRRPLPCVGISFGIDRIFTLLDARRKKKSTSELAREADVYVKAFGGKEFEVLLLERMDVASQLWNAGIRAEFSAKVKPKPQQQFNASEGAPVAVILGEDEVKAGQVRVKRLHLGDMNAGQKDKGLLVPKENVVEEVRKLLASISLGQD</sequence>
<evidence type="ECO:0000256" key="2">
    <source>
        <dbReference type="ARBA" id="ARBA00012815"/>
    </source>
</evidence>
<dbReference type="CDD" id="cd00859">
    <property type="entry name" value="HisRS_anticodon"/>
    <property type="match status" value="1"/>
</dbReference>
<dbReference type="InterPro" id="IPR033656">
    <property type="entry name" value="HisRS_anticodon"/>
</dbReference>
<feature type="region of interest" description="Disordered" evidence="11">
    <location>
        <begin position="397"/>
        <end position="426"/>
    </location>
</feature>
<dbReference type="CDD" id="cd00773">
    <property type="entry name" value="HisRS-like_core"/>
    <property type="match status" value="1"/>
</dbReference>
<dbReference type="InterPro" id="IPR002110">
    <property type="entry name" value="Ankyrin_rpt"/>
</dbReference>
<dbReference type="InterPro" id="IPR045864">
    <property type="entry name" value="aa-tRNA-synth_II/BPL/LPL"/>
</dbReference>
<evidence type="ECO:0000256" key="1">
    <source>
        <dbReference type="ARBA" id="ARBA00008226"/>
    </source>
</evidence>
<dbReference type="InterPro" id="IPR004154">
    <property type="entry name" value="Anticodon-bd"/>
</dbReference>
<dbReference type="Gene3D" id="3.30.930.10">
    <property type="entry name" value="Bira Bifunctional Protein, Domain 2"/>
    <property type="match status" value="2"/>
</dbReference>
<evidence type="ECO:0000256" key="6">
    <source>
        <dbReference type="ARBA" id="ARBA00022917"/>
    </source>
</evidence>
<dbReference type="Gene3D" id="3.40.50.800">
    <property type="entry name" value="Anticodon-binding domain"/>
    <property type="match status" value="1"/>
</dbReference>
<proteinExistence type="inferred from homology"/>
<keyword evidence="5" id="KW-0067">ATP-binding</keyword>
<evidence type="ECO:0000256" key="8">
    <source>
        <dbReference type="ARBA" id="ARBA00047639"/>
    </source>
</evidence>
<keyword evidence="10" id="KW-0378">Hydrolase</keyword>
<keyword evidence="10" id="KW-0540">Nuclease</keyword>
<keyword evidence="10" id="KW-0963">Cytoplasm</keyword>
<evidence type="ECO:0000259" key="13">
    <source>
        <dbReference type="PROSITE" id="PS52044"/>
    </source>
</evidence>
<comment type="domain">
    <text evidence="10">The VLRF1 domain mediates binding to the 60S ribosomal subunit.</text>
</comment>
<evidence type="ECO:0000313" key="15">
    <source>
        <dbReference type="Proteomes" id="UP001498476"/>
    </source>
</evidence>
<feature type="domain" description="Aminoacyl-transfer RNA synthetases class-II family profile" evidence="12">
    <location>
        <begin position="623"/>
        <end position="1054"/>
    </location>
</feature>
<dbReference type="InterPro" id="IPR036770">
    <property type="entry name" value="Ankyrin_rpt-contain_sf"/>
</dbReference>
<feature type="compositionally biased region" description="Basic and acidic residues" evidence="11">
    <location>
        <begin position="548"/>
        <end position="587"/>
    </location>
</feature>
<feature type="compositionally biased region" description="Basic and acidic residues" evidence="11">
    <location>
        <begin position="410"/>
        <end position="422"/>
    </location>
</feature>
<keyword evidence="10" id="KW-0255">Endonuclease</keyword>
<reference evidence="14 15" key="1">
    <citation type="journal article" date="2025" name="Microbiol. Resour. Announc.">
        <title>Draft genome sequences for Neonectria magnoliae and Neonectria punicea, canker pathogens of Liriodendron tulipifera and Acer saccharum in West Virginia.</title>
        <authorList>
            <person name="Petronek H.M."/>
            <person name="Kasson M.T."/>
            <person name="Metheny A.M."/>
            <person name="Stauder C.M."/>
            <person name="Lovett B."/>
            <person name="Lynch S.C."/>
            <person name="Garnas J.R."/>
            <person name="Kasson L.R."/>
            <person name="Stajich J.E."/>
        </authorList>
    </citation>
    <scope>NUCLEOTIDE SEQUENCE [LARGE SCALE GENOMIC DNA]</scope>
    <source>
        <strain evidence="14 15">NRRL 64653</strain>
    </source>
</reference>
<keyword evidence="9" id="KW-0040">ANK repeat</keyword>
<evidence type="ECO:0000256" key="3">
    <source>
        <dbReference type="ARBA" id="ARBA00022598"/>
    </source>
</evidence>
<evidence type="ECO:0000313" key="14">
    <source>
        <dbReference type="EMBL" id="KAK7419383.1"/>
    </source>
</evidence>
<evidence type="ECO:0000259" key="12">
    <source>
        <dbReference type="PROSITE" id="PS50862"/>
    </source>
</evidence>
<dbReference type="InterPro" id="IPR006195">
    <property type="entry name" value="aa-tRNA-synth_II"/>
</dbReference>
<feature type="repeat" description="ANK" evidence="9">
    <location>
        <begin position="470"/>
        <end position="503"/>
    </location>
</feature>
<feature type="region of interest" description="Disordered" evidence="11">
    <location>
        <begin position="279"/>
        <end position="305"/>
    </location>
</feature>
<keyword evidence="4" id="KW-0547">Nucleotide-binding</keyword>
<evidence type="ECO:0000256" key="4">
    <source>
        <dbReference type="ARBA" id="ARBA00022741"/>
    </source>
</evidence>
<dbReference type="Pfam" id="PF18826">
    <property type="entry name" value="bVLRF1"/>
    <property type="match status" value="1"/>
</dbReference>
<feature type="compositionally biased region" description="Polar residues" evidence="11">
    <location>
        <begin position="286"/>
        <end position="304"/>
    </location>
</feature>
<dbReference type="EMBL" id="JAZAVJ010000038">
    <property type="protein sequence ID" value="KAK7419383.1"/>
    <property type="molecule type" value="Genomic_DNA"/>
</dbReference>
<dbReference type="InterPro" id="IPR013087">
    <property type="entry name" value="Znf_C2H2_type"/>
</dbReference>
<feature type="region of interest" description="Disordered" evidence="11">
    <location>
        <begin position="111"/>
        <end position="175"/>
    </location>
</feature>
<dbReference type="Gene3D" id="1.25.40.20">
    <property type="entry name" value="Ankyrin repeat-containing domain"/>
    <property type="match status" value="1"/>
</dbReference>
<dbReference type="PROSITE" id="PS50088">
    <property type="entry name" value="ANK_REPEAT"/>
    <property type="match status" value="1"/>
</dbReference>
<dbReference type="PANTHER" id="PTHR11476:SF7">
    <property type="entry name" value="HISTIDINE--TRNA LIGASE"/>
    <property type="match status" value="1"/>
</dbReference>
<dbReference type="Proteomes" id="UP001498476">
    <property type="component" value="Unassembled WGS sequence"/>
</dbReference>
<dbReference type="SUPFAM" id="SSF48403">
    <property type="entry name" value="Ankyrin repeat"/>
    <property type="match status" value="1"/>
</dbReference>
<organism evidence="14 15">
    <name type="scientific">Neonectria punicea</name>
    <dbReference type="NCBI Taxonomy" id="979145"/>
    <lineage>
        <taxon>Eukaryota</taxon>
        <taxon>Fungi</taxon>
        <taxon>Dikarya</taxon>
        <taxon>Ascomycota</taxon>
        <taxon>Pezizomycotina</taxon>
        <taxon>Sordariomycetes</taxon>
        <taxon>Hypocreomycetidae</taxon>
        <taxon>Hypocreales</taxon>
        <taxon>Nectriaceae</taxon>
        <taxon>Neonectria</taxon>
    </lineage>
</organism>
<feature type="region of interest" description="Disordered" evidence="11">
    <location>
        <begin position="534"/>
        <end position="602"/>
    </location>
</feature>